<dbReference type="PANTHER" id="PTHR13169">
    <property type="entry name" value="UBIQUITIN-LIKE PROTEIN 3 HCG-1 PROTEIN"/>
    <property type="match status" value="1"/>
</dbReference>
<accession>A0AAV6JVY7</accession>
<organism evidence="2 3">
    <name type="scientific">Rhododendron griersonianum</name>
    <dbReference type="NCBI Taxonomy" id="479676"/>
    <lineage>
        <taxon>Eukaryota</taxon>
        <taxon>Viridiplantae</taxon>
        <taxon>Streptophyta</taxon>
        <taxon>Embryophyta</taxon>
        <taxon>Tracheophyta</taxon>
        <taxon>Spermatophyta</taxon>
        <taxon>Magnoliopsida</taxon>
        <taxon>eudicotyledons</taxon>
        <taxon>Gunneridae</taxon>
        <taxon>Pentapetalae</taxon>
        <taxon>asterids</taxon>
        <taxon>Ericales</taxon>
        <taxon>Ericaceae</taxon>
        <taxon>Ericoideae</taxon>
        <taxon>Rhodoreae</taxon>
        <taxon>Rhododendron</taxon>
    </lineage>
</organism>
<gene>
    <name evidence="2" type="ORF">RHGRI_016918</name>
</gene>
<reference evidence="2 3" key="1">
    <citation type="submission" date="2020-08" db="EMBL/GenBank/DDBJ databases">
        <title>Plant Genome Project.</title>
        <authorList>
            <person name="Zhang R.-G."/>
        </authorList>
    </citation>
    <scope>NUCLEOTIDE SEQUENCE [LARGE SCALE GENOMIC DNA]</scope>
    <source>
        <strain evidence="2">WSP0</strain>
        <tissue evidence="2">Leaf</tissue>
    </source>
</reference>
<dbReference type="SUPFAM" id="SSF54236">
    <property type="entry name" value="Ubiquitin-like"/>
    <property type="match status" value="1"/>
</dbReference>
<comment type="caution">
    <text evidence="2">The sequence shown here is derived from an EMBL/GenBank/DDBJ whole genome shotgun (WGS) entry which is preliminary data.</text>
</comment>
<dbReference type="Gene3D" id="3.10.20.90">
    <property type="entry name" value="Phosphatidylinositol 3-kinase Catalytic Subunit, Chain A, domain 1"/>
    <property type="match status" value="1"/>
</dbReference>
<dbReference type="EMBL" id="JACTNZ010000006">
    <property type="protein sequence ID" value="KAG5544325.1"/>
    <property type="molecule type" value="Genomic_DNA"/>
</dbReference>
<name>A0AAV6JVY7_9ERIC</name>
<feature type="domain" description="UBL3-like ubiquitin" evidence="1">
    <location>
        <begin position="6"/>
        <end position="125"/>
    </location>
</feature>
<dbReference type="InterPro" id="IPR040015">
    <property type="entry name" value="UBL3-like"/>
</dbReference>
<sequence>MAEENLVEIKFKLADGTDIGPTNCSPSTSVGSLKERIVAQWPKAALLFNTRVASISFFVISSRKLPRWTDKENAPKTVNDVKLINAGKILENNKTLAESRLPIGELPGVVITMHVVVRPPISDNNGVVAETRFQDVSFPSVAVFVALMLLLTANVHSTRSSSMREGIRCIARREALWIKKPFSVPGEDTKCDKDKTEKQKEQKYVLQKEFVVGFKLGFIVVSRVFKRVNVPYVPCSHQSGDSLSE</sequence>
<protein>
    <recommendedName>
        <fullName evidence="1">UBL3-like ubiquitin domain-containing protein</fullName>
    </recommendedName>
</protein>
<evidence type="ECO:0000259" key="1">
    <source>
        <dbReference type="Pfam" id="PF13881"/>
    </source>
</evidence>
<dbReference type="AlphaFoldDB" id="A0AAV6JVY7"/>
<dbReference type="Proteomes" id="UP000823749">
    <property type="component" value="Chromosome 6"/>
</dbReference>
<dbReference type="Pfam" id="PF13881">
    <property type="entry name" value="Rad60-SLD_2"/>
    <property type="match status" value="1"/>
</dbReference>
<evidence type="ECO:0000313" key="2">
    <source>
        <dbReference type="EMBL" id="KAG5544325.1"/>
    </source>
</evidence>
<dbReference type="CDD" id="cd01814">
    <property type="entry name" value="Ubl_MUBs_plant"/>
    <property type="match status" value="1"/>
</dbReference>
<evidence type="ECO:0000313" key="3">
    <source>
        <dbReference type="Proteomes" id="UP000823749"/>
    </source>
</evidence>
<keyword evidence="3" id="KW-1185">Reference proteome</keyword>
<dbReference type="InterPro" id="IPR029071">
    <property type="entry name" value="Ubiquitin-like_domsf"/>
</dbReference>
<dbReference type="InterPro" id="IPR039540">
    <property type="entry name" value="UBL3-like_ubiquitin_dom"/>
</dbReference>
<dbReference type="PANTHER" id="PTHR13169:SF0">
    <property type="entry name" value="UBIQUITIN-LIKE PROTEIN 3"/>
    <property type="match status" value="1"/>
</dbReference>
<proteinExistence type="predicted"/>